<sequence>MTSSTLKDDLTVPGTTVILDEQAEASGTNNFTLVPTPSDDPADPLNWTTGRKWLCCACMVLYVMAVCFNAGCLYPIYGPLADKTGLTLDQINTGVGYFYLIEAVCALFVLPLTIAIGKRPVFIVSCACAAIFPFVLGTVTSNAQWVGLCVANGFFLSPLFVAPEAVLSDVFFYHERAFPFGIYIATTYGGALLAPVLSGWIYTGMGFNGPPYLTGGFCILVAIFLFIFLEESNFDRVAPEHDKPVEVLTTDGLAPAKSPFVFNDKDVTTTDVVEAADAHTPDEVLNRDHLSGDIDRRKSVVHAGAHSVGRITSPWPGPRPFKVFRVSPYAGGILWRGVFQPLAMLRLPIILWCGLMFGVYQIFYNCMAALSSGVLGAPPYNMGPNFVGLTFLSPLTAIIPGAIVAGYVCDRFTVSQARKRGGVSEAEDKLKLYIVPTILTPFGLLMMGLGPYYNAHWMVFVMGEFVLTIAGPIATLLSITYAFDAFHGIHPREQVGPRAQVQQAAPYLLSLILVGMICTFGFNYLITKWAFEWGFRNWAISAVCIGTAINCTSFLMIRFGKGFRKSGIKYYEKIINI</sequence>
<feature type="transmembrane region" description="Helical" evidence="5">
    <location>
        <begin position="386"/>
        <end position="409"/>
    </location>
</feature>
<evidence type="ECO:0000256" key="2">
    <source>
        <dbReference type="ARBA" id="ARBA00022692"/>
    </source>
</evidence>
<feature type="transmembrane region" description="Helical" evidence="5">
    <location>
        <begin position="121"/>
        <end position="139"/>
    </location>
</feature>
<dbReference type="PANTHER" id="PTHR23502">
    <property type="entry name" value="MAJOR FACILITATOR SUPERFAMILY"/>
    <property type="match status" value="1"/>
</dbReference>
<evidence type="ECO:0000256" key="4">
    <source>
        <dbReference type="ARBA" id="ARBA00023136"/>
    </source>
</evidence>
<dbReference type="AlphaFoldDB" id="A0AAF0XYV5"/>
<feature type="transmembrane region" description="Helical" evidence="5">
    <location>
        <begin position="145"/>
        <end position="168"/>
    </location>
</feature>
<gene>
    <name evidence="6" type="primary">SPBC1271.10c_0</name>
    <name evidence="6" type="ORF">LOC62_01G000051</name>
</gene>
<evidence type="ECO:0000256" key="1">
    <source>
        <dbReference type="ARBA" id="ARBA00004141"/>
    </source>
</evidence>
<proteinExistence type="predicted"/>
<dbReference type="RefSeq" id="XP_062622462.1">
    <property type="nucleotide sequence ID" value="XM_062766478.1"/>
</dbReference>
<dbReference type="GO" id="GO:0022857">
    <property type="term" value="F:transmembrane transporter activity"/>
    <property type="evidence" value="ECO:0007669"/>
    <property type="project" value="InterPro"/>
</dbReference>
<dbReference type="GeneID" id="87803313"/>
<evidence type="ECO:0000256" key="3">
    <source>
        <dbReference type="ARBA" id="ARBA00022989"/>
    </source>
</evidence>
<feature type="transmembrane region" description="Helical" evidence="5">
    <location>
        <begin position="459"/>
        <end position="483"/>
    </location>
</feature>
<feature type="transmembrane region" description="Helical" evidence="5">
    <location>
        <begin position="209"/>
        <end position="229"/>
    </location>
</feature>
<keyword evidence="4 5" id="KW-0472">Membrane</keyword>
<feature type="transmembrane region" description="Helical" evidence="5">
    <location>
        <begin position="538"/>
        <end position="559"/>
    </location>
</feature>
<feature type="transmembrane region" description="Helical" evidence="5">
    <location>
        <begin position="349"/>
        <end position="374"/>
    </location>
</feature>
<keyword evidence="7" id="KW-1185">Reference proteome</keyword>
<dbReference type="Proteomes" id="UP000827549">
    <property type="component" value="Chromosome 1"/>
</dbReference>
<comment type="subcellular location">
    <subcellularLocation>
        <location evidence="1">Membrane</location>
        <topology evidence="1">Multi-pass membrane protein</topology>
    </subcellularLocation>
</comment>
<evidence type="ECO:0000313" key="7">
    <source>
        <dbReference type="Proteomes" id="UP000827549"/>
    </source>
</evidence>
<accession>A0AAF0XYV5</accession>
<feature type="transmembrane region" description="Helical" evidence="5">
    <location>
        <begin position="53"/>
        <end position="77"/>
    </location>
</feature>
<evidence type="ECO:0000256" key="5">
    <source>
        <dbReference type="SAM" id="Phobius"/>
    </source>
</evidence>
<feature type="transmembrane region" description="Helical" evidence="5">
    <location>
        <begin position="430"/>
        <end position="453"/>
    </location>
</feature>
<organism evidence="6 7">
    <name type="scientific">Vanrija pseudolonga</name>
    <dbReference type="NCBI Taxonomy" id="143232"/>
    <lineage>
        <taxon>Eukaryota</taxon>
        <taxon>Fungi</taxon>
        <taxon>Dikarya</taxon>
        <taxon>Basidiomycota</taxon>
        <taxon>Agaricomycotina</taxon>
        <taxon>Tremellomycetes</taxon>
        <taxon>Trichosporonales</taxon>
        <taxon>Trichosporonaceae</taxon>
        <taxon>Vanrija</taxon>
    </lineage>
</organism>
<protein>
    <submittedName>
        <fullName evidence="6">Purtative MFS-type transporterc</fullName>
    </submittedName>
</protein>
<dbReference type="GO" id="GO:0005886">
    <property type="term" value="C:plasma membrane"/>
    <property type="evidence" value="ECO:0007669"/>
    <property type="project" value="TreeGrafter"/>
</dbReference>
<feature type="transmembrane region" description="Helical" evidence="5">
    <location>
        <begin position="504"/>
        <end position="526"/>
    </location>
</feature>
<evidence type="ECO:0000313" key="6">
    <source>
        <dbReference type="EMBL" id="WOO76430.1"/>
    </source>
</evidence>
<name>A0AAF0XYV5_9TREE</name>
<dbReference type="SUPFAM" id="SSF103473">
    <property type="entry name" value="MFS general substrate transporter"/>
    <property type="match status" value="1"/>
</dbReference>
<feature type="transmembrane region" description="Helical" evidence="5">
    <location>
        <begin position="180"/>
        <end position="203"/>
    </location>
</feature>
<dbReference type="PANTHER" id="PTHR23502:SF30">
    <property type="entry name" value="TRANSPORTER, PUTATIVE (AFU_ORTHOLOGUE AFUA_8G04702)-RELATED"/>
    <property type="match status" value="1"/>
</dbReference>
<dbReference type="Pfam" id="PF07690">
    <property type="entry name" value="MFS_1"/>
    <property type="match status" value="1"/>
</dbReference>
<feature type="transmembrane region" description="Helical" evidence="5">
    <location>
        <begin position="97"/>
        <end position="114"/>
    </location>
</feature>
<dbReference type="Gene3D" id="1.20.1250.20">
    <property type="entry name" value="MFS general substrate transporter like domains"/>
    <property type="match status" value="1"/>
</dbReference>
<reference evidence="6" key="1">
    <citation type="submission" date="2023-10" db="EMBL/GenBank/DDBJ databases">
        <authorList>
            <person name="Noh H."/>
        </authorList>
    </citation>
    <scope>NUCLEOTIDE SEQUENCE</scope>
    <source>
        <strain evidence="6">DUCC4014</strain>
    </source>
</reference>
<keyword evidence="2 5" id="KW-0812">Transmembrane</keyword>
<dbReference type="InterPro" id="IPR011701">
    <property type="entry name" value="MFS"/>
</dbReference>
<dbReference type="EMBL" id="CP086714">
    <property type="protein sequence ID" value="WOO76430.1"/>
    <property type="molecule type" value="Genomic_DNA"/>
</dbReference>
<dbReference type="InterPro" id="IPR036259">
    <property type="entry name" value="MFS_trans_sf"/>
</dbReference>
<keyword evidence="3 5" id="KW-1133">Transmembrane helix</keyword>